<comment type="caution">
    <text evidence="2">The sequence shown here is derived from an EMBL/GenBank/DDBJ whole genome shotgun (WGS) entry which is preliminary data.</text>
</comment>
<proteinExistence type="predicted"/>
<name>A0ABV6NNV3_9BACI</name>
<keyword evidence="1" id="KW-0812">Transmembrane</keyword>
<feature type="transmembrane region" description="Helical" evidence="1">
    <location>
        <begin position="6"/>
        <end position="23"/>
    </location>
</feature>
<dbReference type="PANTHER" id="PTHR35792:SF3">
    <property type="entry name" value="IG HYPOTHETICAL 17707"/>
    <property type="match status" value="1"/>
</dbReference>
<evidence type="ECO:0000313" key="3">
    <source>
        <dbReference type="Proteomes" id="UP001589833"/>
    </source>
</evidence>
<dbReference type="Proteomes" id="UP001589833">
    <property type="component" value="Unassembled WGS sequence"/>
</dbReference>
<keyword evidence="1" id="KW-0472">Membrane</keyword>
<dbReference type="InterPro" id="IPR052928">
    <property type="entry name" value="Desiccation-related_membrane"/>
</dbReference>
<accession>A0ABV6NNV3</accession>
<organism evidence="2 3">
    <name type="scientific">Halalkalibacter alkalisediminis</name>
    <dbReference type="NCBI Taxonomy" id="935616"/>
    <lineage>
        <taxon>Bacteria</taxon>
        <taxon>Bacillati</taxon>
        <taxon>Bacillota</taxon>
        <taxon>Bacilli</taxon>
        <taxon>Bacillales</taxon>
        <taxon>Bacillaceae</taxon>
        <taxon>Halalkalibacter</taxon>
    </lineage>
</organism>
<protein>
    <submittedName>
        <fullName evidence="2">YtxH domain-containing protein</fullName>
    </submittedName>
</protein>
<dbReference type="RefSeq" id="WP_273843805.1">
    <property type="nucleotide sequence ID" value="NZ_JAQQWT010000007.1"/>
</dbReference>
<reference evidence="2 3" key="1">
    <citation type="submission" date="2024-09" db="EMBL/GenBank/DDBJ databases">
        <authorList>
            <person name="Sun Q."/>
            <person name="Mori K."/>
        </authorList>
    </citation>
    <scope>NUCLEOTIDE SEQUENCE [LARGE SCALE GENOMIC DNA]</scope>
    <source>
        <strain evidence="2 3">NCAIM B.02301</strain>
    </source>
</reference>
<evidence type="ECO:0000256" key="1">
    <source>
        <dbReference type="SAM" id="Phobius"/>
    </source>
</evidence>
<keyword evidence="1" id="KW-1133">Transmembrane helix</keyword>
<sequence>MKTKSLLMGIVAGSAIIGGLTLLTTPKAGKEMRVTCRENIQKVRNGLDQLTYDSKKASLQLKQTIQVGKETFSTVGEEIKGSIDDWKTDVEPSLVQLKEDIEALQQSVNQTKKIT</sequence>
<evidence type="ECO:0000313" key="2">
    <source>
        <dbReference type="EMBL" id="MFC0561788.1"/>
    </source>
</evidence>
<dbReference type="EMBL" id="JBHLTR010000082">
    <property type="protein sequence ID" value="MFC0561788.1"/>
    <property type="molecule type" value="Genomic_DNA"/>
</dbReference>
<keyword evidence="3" id="KW-1185">Reference proteome</keyword>
<gene>
    <name evidence="2" type="ORF">ACFFH4_23175</name>
</gene>
<dbReference type="PANTHER" id="PTHR35792">
    <property type="entry name" value="GENERAL STRESS PROTEIN"/>
    <property type="match status" value="1"/>
</dbReference>